<evidence type="ECO:0000256" key="7">
    <source>
        <dbReference type="ARBA" id="ARBA00023180"/>
    </source>
</evidence>
<dbReference type="Proteomes" id="UP000001646">
    <property type="component" value="Chromosome 2"/>
</dbReference>
<keyword evidence="7" id="KW-0325">Glycoprotein</keyword>
<dbReference type="GO" id="GO:0097363">
    <property type="term" value="F:protein O-acetylglucosaminyltransferase activity"/>
    <property type="evidence" value="ECO:0000318"/>
    <property type="project" value="GO_Central"/>
</dbReference>
<accession>A0A803SRA9</accession>
<reference evidence="14" key="2">
    <citation type="submission" date="2025-08" db="UniProtKB">
        <authorList>
            <consortium name="Ensembl"/>
        </authorList>
    </citation>
    <scope>IDENTIFICATION</scope>
</reference>
<gene>
    <name evidence="14" type="primary">EOGT</name>
</gene>
<dbReference type="FunCoup" id="A0A803SRA9">
    <property type="interactions" value="220"/>
</dbReference>
<dbReference type="GO" id="GO:0005788">
    <property type="term" value="C:endoplasmic reticulum lumen"/>
    <property type="evidence" value="ECO:0000318"/>
    <property type="project" value="GO_Central"/>
</dbReference>
<keyword evidence="4" id="KW-0808">Transferase</keyword>
<dbReference type="AlphaFoldDB" id="A0A803SRA9"/>
<name>A0A803SRA9_ANOCA</name>
<dbReference type="Ensembl" id="ENSACAT00000042211.1">
    <property type="protein sequence ID" value="ENSACAP00000025499.1"/>
    <property type="gene ID" value="ENSACAG00000015231.4"/>
</dbReference>
<comment type="similarity">
    <text evidence="1">Belongs to the glycosyltransferase 61 family.</text>
</comment>
<evidence type="ECO:0000256" key="9">
    <source>
        <dbReference type="ARBA" id="ARBA00040944"/>
    </source>
</evidence>
<organism evidence="14 15">
    <name type="scientific">Anolis carolinensis</name>
    <name type="common">Green anole</name>
    <name type="synonym">American chameleon</name>
    <dbReference type="NCBI Taxonomy" id="28377"/>
    <lineage>
        <taxon>Eukaryota</taxon>
        <taxon>Metazoa</taxon>
        <taxon>Chordata</taxon>
        <taxon>Craniata</taxon>
        <taxon>Vertebrata</taxon>
        <taxon>Euteleostomi</taxon>
        <taxon>Lepidosauria</taxon>
        <taxon>Squamata</taxon>
        <taxon>Bifurcata</taxon>
        <taxon>Unidentata</taxon>
        <taxon>Episquamata</taxon>
        <taxon>Toxicofera</taxon>
        <taxon>Iguania</taxon>
        <taxon>Dactyloidae</taxon>
        <taxon>Anolis</taxon>
    </lineage>
</organism>
<dbReference type="InterPro" id="IPR049625">
    <property type="entry name" value="Glyco_transf_61_cat"/>
</dbReference>
<dbReference type="PANTHER" id="PTHR20961:SF148">
    <property type="entry name" value="EGF DOMAIN-SPECIFIC O-LINKED N-ACETYLGLUCOSAMINE TRANSFERASE"/>
    <property type="match status" value="1"/>
</dbReference>
<evidence type="ECO:0000256" key="10">
    <source>
        <dbReference type="ARBA" id="ARBA00042574"/>
    </source>
</evidence>
<dbReference type="Bgee" id="ENSACAG00000015231">
    <property type="expression patterns" value="Expressed in embryonic post-anal tail and 11 other cell types or tissues"/>
</dbReference>
<dbReference type="InterPro" id="IPR007657">
    <property type="entry name" value="Glycosyltransferase_61"/>
</dbReference>
<reference evidence="14" key="3">
    <citation type="submission" date="2025-09" db="UniProtKB">
        <authorList>
            <consortium name="Ensembl"/>
        </authorList>
    </citation>
    <scope>IDENTIFICATION</scope>
</reference>
<feature type="domain" description="Glycosyltransferase 61 catalytic" evidence="13">
    <location>
        <begin position="441"/>
        <end position="546"/>
    </location>
</feature>
<dbReference type="GeneTree" id="ENSGT00940000156493"/>
<evidence type="ECO:0000256" key="2">
    <source>
        <dbReference type="ARBA" id="ARBA00011970"/>
    </source>
</evidence>
<comment type="catalytic activity">
    <reaction evidence="12">
        <text>L-threonyl-[protein] + UDP-N-acetyl-alpha-D-glucosamine = 3-O-(N-acetyl-beta-D-glucosaminyl)-L-threonyl-[protein] + UDP + H(+)</text>
        <dbReference type="Rhea" id="RHEA:48908"/>
        <dbReference type="Rhea" id="RHEA-COMP:11060"/>
        <dbReference type="Rhea" id="RHEA-COMP:12252"/>
        <dbReference type="ChEBI" id="CHEBI:15378"/>
        <dbReference type="ChEBI" id="CHEBI:30013"/>
        <dbReference type="ChEBI" id="CHEBI:57705"/>
        <dbReference type="ChEBI" id="CHEBI:58223"/>
        <dbReference type="ChEBI" id="CHEBI:90840"/>
        <dbReference type="EC" id="2.4.1.255"/>
    </reaction>
</comment>
<evidence type="ECO:0000256" key="4">
    <source>
        <dbReference type="ARBA" id="ARBA00022679"/>
    </source>
</evidence>
<reference evidence="14 15" key="1">
    <citation type="submission" date="2009-12" db="EMBL/GenBank/DDBJ databases">
        <title>The Genome Sequence of Anolis carolinensis (Green Anole Lizard).</title>
        <authorList>
            <consortium name="The Genome Sequencing Platform"/>
            <person name="Di Palma F."/>
            <person name="Alfoldi J."/>
            <person name="Heiman D."/>
            <person name="Young S."/>
            <person name="Grabherr M."/>
            <person name="Johnson J."/>
            <person name="Lander E.S."/>
            <person name="Lindblad-Toh K."/>
        </authorList>
    </citation>
    <scope>NUCLEOTIDE SEQUENCE [LARGE SCALE GENOMIC DNA]</scope>
    <source>
        <strain evidence="14 15">JBL SC #1</strain>
    </source>
</reference>
<protein>
    <recommendedName>
        <fullName evidence="9">EGF domain-specific O-linked N-acetylglucosamine transferase</fullName>
        <ecNumber evidence="2">2.4.1.255</ecNumber>
    </recommendedName>
    <alternativeName>
        <fullName evidence="10">Extracellular O-linked N-acetylglucosamine transferase</fullName>
    </alternativeName>
</protein>
<dbReference type="EC" id="2.4.1.255" evidence="2"/>
<keyword evidence="3" id="KW-0328">Glycosyltransferase</keyword>
<keyword evidence="6" id="KW-0256">Endoplasmic reticulum</keyword>
<sequence length="687" mass="79676">MRLLGCLVPALPEEKGSRQGHWERGWPGLVPKLRTRLSGSLAPPSAPPRRELRPKRRSWSWSCCCFCLVRIGRPPAPRLWAPLPFPSAGRCRQVRFLGAGFPSAMLMLLAFGLLLQENVAKIKDENLTDGSSLPQVQFYSYGKINLPEEHIPYFFHNNQQLAAACKRDHNCPYKKYLKKSRACWGYEKSCKPENRFGYPVCDYAEAGWASTIEEAQRVFWNQADFGYVKERMDEVKTYCKPKAVGDSSLQCSRYLQYCRATNLYIDLRSPKRTHERFNEDFFKKGQIGGHCDMDTTNFLAEGQRKSPLQSWFAELQTYTELNSRPMEDGSCDVVVDKLTYFMKFDAGVNMYHHFCDFANLYITQHMINSFSTDVNIVMWDTSAYGYGDLFSETWKAFTDYEIVHLKSYDSKRVCFKEAVFTLLPRMRYGLFYNTPLISGCHGTGLFRAFSQHVLHRLNVTQEGPKDGKIRVTILARSTEYRKILNQNELANALKTLSLFEVQIVNYKYKELDFKEQLKITQNSDIFIGMHGAGLTHLLFLPDWAVIFELYNCEDERCYLDLARLRGVHYITWEKKDKVFPQDEVVHWMEITHPVFVLCKMFYPSQFFHMKYDSAATVQIKFSALIKKSFYIKSWGRKRSKINWLLVQIVNNIAVRCFPTDVVALGSIDESVIMNENNYSSCHLFSSK</sequence>
<evidence type="ECO:0000256" key="6">
    <source>
        <dbReference type="ARBA" id="ARBA00022824"/>
    </source>
</evidence>
<comment type="function">
    <text evidence="8">Catalyzes the transfer of a single N-acetylglucosamine from UDP-GlcNAc to a serine or threonine residue in extracellular proteins resulting in their modification with a beta-linked N-acetylglucosamine (O-GlcNAc). Specifically glycosylates the Thr residue located between the fifth and sixth conserved cysteines of folded EGF-like domains.</text>
</comment>
<dbReference type="GO" id="GO:0006493">
    <property type="term" value="P:protein O-linked glycosylation"/>
    <property type="evidence" value="ECO:0007669"/>
    <property type="project" value="Ensembl"/>
</dbReference>
<evidence type="ECO:0000256" key="8">
    <source>
        <dbReference type="ARBA" id="ARBA00037761"/>
    </source>
</evidence>
<evidence type="ECO:0000256" key="5">
    <source>
        <dbReference type="ARBA" id="ARBA00022729"/>
    </source>
</evidence>
<evidence type="ECO:0000256" key="12">
    <source>
        <dbReference type="ARBA" id="ARBA00049432"/>
    </source>
</evidence>
<proteinExistence type="inferred from homology"/>
<evidence type="ECO:0000313" key="14">
    <source>
        <dbReference type="Ensembl" id="ENSACAP00000025499.1"/>
    </source>
</evidence>
<evidence type="ECO:0000256" key="11">
    <source>
        <dbReference type="ARBA" id="ARBA00048317"/>
    </source>
</evidence>
<comment type="catalytic activity">
    <reaction evidence="11">
        <text>L-seryl-[protein] + UDP-N-acetyl-alpha-D-glucosamine = 3-O-(N-acetyl-beta-D-glucosaminyl)-L-seryl-[protein] + UDP + H(+)</text>
        <dbReference type="Rhea" id="RHEA:48904"/>
        <dbReference type="Rhea" id="RHEA-COMP:9863"/>
        <dbReference type="Rhea" id="RHEA-COMP:12251"/>
        <dbReference type="ChEBI" id="CHEBI:15378"/>
        <dbReference type="ChEBI" id="CHEBI:29999"/>
        <dbReference type="ChEBI" id="CHEBI:57705"/>
        <dbReference type="ChEBI" id="CHEBI:58223"/>
        <dbReference type="ChEBI" id="CHEBI:90838"/>
        <dbReference type="EC" id="2.4.1.255"/>
    </reaction>
</comment>
<keyword evidence="5" id="KW-0732">Signal</keyword>
<dbReference type="PANTHER" id="PTHR20961">
    <property type="entry name" value="GLYCOSYLTRANSFERASE"/>
    <property type="match status" value="1"/>
</dbReference>
<dbReference type="InParanoid" id="A0A803SRA9"/>
<evidence type="ECO:0000313" key="15">
    <source>
        <dbReference type="Proteomes" id="UP000001646"/>
    </source>
</evidence>
<evidence type="ECO:0000259" key="13">
    <source>
        <dbReference type="Pfam" id="PF04577"/>
    </source>
</evidence>
<dbReference type="Pfam" id="PF04577">
    <property type="entry name" value="Glyco_transf_61"/>
    <property type="match status" value="1"/>
</dbReference>
<keyword evidence="15" id="KW-1185">Reference proteome</keyword>
<evidence type="ECO:0000256" key="1">
    <source>
        <dbReference type="ARBA" id="ARBA00005449"/>
    </source>
</evidence>
<evidence type="ECO:0000256" key="3">
    <source>
        <dbReference type="ARBA" id="ARBA00022676"/>
    </source>
</evidence>